<organism evidence="4 5">
    <name type="scientific">Kribbella steppae</name>
    <dbReference type="NCBI Taxonomy" id="2512223"/>
    <lineage>
        <taxon>Bacteria</taxon>
        <taxon>Bacillati</taxon>
        <taxon>Actinomycetota</taxon>
        <taxon>Actinomycetes</taxon>
        <taxon>Propionibacteriales</taxon>
        <taxon>Kribbellaceae</taxon>
        <taxon>Kribbella</taxon>
    </lineage>
</organism>
<dbReference type="GO" id="GO:0003700">
    <property type="term" value="F:DNA-binding transcription factor activity"/>
    <property type="evidence" value="ECO:0007669"/>
    <property type="project" value="TreeGrafter"/>
</dbReference>
<dbReference type="InterPro" id="IPR050109">
    <property type="entry name" value="HTH-type_TetR-like_transc_reg"/>
</dbReference>
<feature type="DNA-binding region" description="H-T-H motif" evidence="2">
    <location>
        <begin position="35"/>
        <end position="54"/>
    </location>
</feature>
<dbReference type="Gene3D" id="1.10.357.10">
    <property type="entry name" value="Tetracycline Repressor, domain 2"/>
    <property type="match status" value="1"/>
</dbReference>
<evidence type="ECO:0000313" key="4">
    <source>
        <dbReference type="EMBL" id="TCO34180.1"/>
    </source>
</evidence>
<evidence type="ECO:0000259" key="3">
    <source>
        <dbReference type="PROSITE" id="PS50977"/>
    </source>
</evidence>
<dbReference type="InterPro" id="IPR009057">
    <property type="entry name" value="Homeodomain-like_sf"/>
</dbReference>
<sequence length="211" mass="23285">MTDTVSRRERAAGTEAALKQAAREVFAERGYLNTKITDITAAASRATGSFYNHFASKEELLEALLTDMLAAADEAVFDDAGHDPDFSKISSIRWHVAAFWRFYREHLPEMVAVKQASMVDPELGRRLQRIMADDDTHMIEHFTHLPNPPADPLVTISAMNALMEGFAYTWLVVNPSDGRTISDETAIDTLTNLLHHGLAGESADGHTITTA</sequence>
<dbReference type="InterPro" id="IPR001647">
    <property type="entry name" value="HTH_TetR"/>
</dbReference>
<dbReference type="Gene3D" id="1.10.10.60">
    <property type="entry name" value="Homeodomain-like"/>
    <property type="match status" value="1"/>
</dbReference>
<dbReference type="EMBL" id="SLWN01000002">
    <property type="protein sequence ID" value="TCO34180.1"/>
    <property type="molecule type" value="Genomic_DNA"/>
</dbReference>
<dbReference type="InterPro" id="IPR036271">
    <property type="entry name" value="Tet_transcr_reg_TetR-rel_C_sf"/>
</dbReference>
<dbReference type="GO" id="GO:0000976">
    <property type="term" value="F:transcription cis-regulatory region binding"/>
    <property type="evidence" value="ECO:0007669"/>
    <property type="project" value="TreeGrafter"/>
</dbReference>
<proteinExistence type="predicted"/>
<dbReference type="SUPFAM" id="SSF48498">
    <property type="entry name" value="Tetracyclin repressor-like, C-terminal domain"/>
    <property type="match status" value="1"/>
</dbReference>
<dbReference type="PANTHER" id="PTHR30055:SF226">
    <property type="entry name" value="HTH-TYPE TRANSCRIPTIONAL REGULATOR PKSA"/>
    <property type="match status" value="1"/>
</dbReference>
<evidence type="ECO:0000313" key="5">
    <source>
        <dbReference type="Proteomes" id="UP000294508"/>
    </source>
</evidence>
<accession>A0A4V2S0V5</accession>
<feature type="domain" description="HTH tetR-type" evidence="3">
    <location>
        <begin position="12"/>
        <end position="72"/>
    </location>
</feature>
<evidence type="ECO:0000256" key="2">
    <source>
        <dbReference type="PROSITE-ProRule" id="PRU00335"/>
    </source>
</evidence>
<evidence type="ECO:0000256" key="1">
    <source>
        <dbReference type="ARBA" id="ARBA00023125"/>
    </source>
</evidence>
<reference evidence="4 5" key="1">
    <citation type="journal article" date="2015" name="Stand. Genomic Sci.">
        <title>Genomic Encyclopedia of Bacterial and Archaeal Type Strains, Phase III: the genomes of soil and plant-associated and newly described type strains.</title>
        <authorList>
            <person name="Whitman W.B."/>
            <person name="Woyke T."/>
            <person name="Klenk H.P."/>
            <person name="Zhou Y."/>
            <person name="Lilburn T.G."/>
            <person name="Beck B.J."/>
            <person name="De Vos P."/>
            <person name="Vandamme P."/>
            <person name="Eisen J.A."/>
            <person name="Garrity G."/>
            <person name="Hugenholtz P."/>
            <person name="Kyrpides N.C."/>
        </authorList>
    </citation>
    <scope>NUCLEOTIDE SEQUENCE [LARGE SCALE GENOMIC DNA]</scope>
    <source>
        <strain evidence="4 5">VKM Ac-2572</strain>
    </source>
</reference>
<dbReference type="RefSeq" id="WP_199238040.1">
    <property type="nucleotide sequence ID" value="NZ_SLWN01000002.1"/>
</dbReference>
<dbReference type="Pfam" id="PF00440">
    <property type="entry name" value="TetR_N"/>
    <property type="match status" value="1"/>
</dbReference>
<dbReference type="PANTHER" id="PTHR30055">
    <property type="entry name" value="HTH-TYPE TRANSCRIPTIONAL REGULATOR RUTR"/>
    <property type="match status" value="1"/>
</dbReference>
<gene>
    <name evidence="4" type="ORF">EV652_102245</name>
</gene>
<dbReference type="SUPFAM" id="SSF46689">
    <property type="entry name" value="Homeodomain-like"/>
    <property type="match status" value="1"/>
</dbReference>
<dbReference type="AlphaFoldDB" id="A0A4V2S0V5"/>
<protein>
    <submittedName>
        <fullName evidence="4">TetR family transcriptional regulator</fullName>
    </submittedName>
</protein>
<keyword evidence="1 2" id="KW-0238">DNA-binding</keyword>
<dbReference type="PRINTS" id="PR00455">
    <property type="entry name" value="HTHTETR"/>
</dbReference>
<keyword evidence="5" id="KW-1185">Reference proteome</keyword>
<comment type="caution">
    <text evidence="4">The sequence shown here is derived from an EMBL/GenBank/DDBJ whole genome shotgun (WGS) entry which is preliminary data.</text>
</comment>
<dbReference type="PROSITE" id="PS50977">
    <property type="entry name" value="HTH_TETR_2"/>
    <property type="match status" value="1"/>
</dbReference>
<dbReference type="Proteomes" id="UP000294508">
    <property type="component" value="Unassembled WGS sequence"/>
</dbReference>
<name>A0A4V2S0V5_9ACTN</name>